<dbReference type="InterPro" id="IPR046342">
    <property type="entry name" value="CBS_dom_sf"/>
</dbReference>
<sequence>MNTIAEHIADFLKEYPPFDNLTFQELSEIATNIRVINLEKHAVLFQINDPLHDSFYVVASGVINLSVIADAEETLLNKCHEGDIFGLRPFFAKNNYMMTAKAREESIVYAIPIAVFRPFVANNPDVLNFLLESFAANTRHAKDNSDTKGNHISDNMFYSDQQSEIQYIQSLSYNNSPLKAQANNIVKDVALRMTDAMVDNIVVCENNNPIGIVTEADLSSKIATGRFSIDETIDKIMSSPVVTVIENVSLAEAQLLMLKHNVSHLCVTKDGTSKSAVKGVISEHDLIVAQASNPGVLIKEIKRSQSPKDLKQIRDRLSDLIQNYIQKNIPLSHISNIANEINLALIKRSVELSILEMGSPPARFAWLSIGSQGRKEQLLLTDQDSILIFEDVTAEKYRDVKDYFLNLAKRTTATLEKIGYEYCPNGHMASNMMWCKSLTDWTKQYNSWMNTPGENSNDLSSIFFDYEIVFGEPKIEEAIENVIFKNAINNVLFFDFLGNDALRKNSPLSFFKKFNVEEEGPYKFKFDIKTRALMPLIDGARLLILSSNIKGIKNTYLRFKQLAITDSKNADIYLSCAEAFLTLSKFRTIEGLKNDDSGQYINLRELSKSDKEKLKNALAPMRELEELIKSKFQLTQFS</sequence>
<dbReference type="InterPro" id="IPR000595">
    <property type="entry name" value="cNMP-bd_dom"/>
</dbReference>
<reference evidence="5 6" key="1">
    <citation type="submission" date="2024-09" db="EMBL/GenBank/DDBJ databases">
        <authorList>
            <person name="Sun Q."/>
            <person name="Mori K."/>
        </authorList>
    </citation>
    <scope>NUCLEOTIDE SEQUENCE [LARGE SCALE GENOMIC DNA]</scope>
    <source>
        <strain evidence="5 6">CECT 7908</strain>
    </source>
</reference>
<dbReference type="PROSITE" id="PS50042">
    <property type="entry name" value="CNMP_BINDING_3"/>
    <property type="match status" value="1"/>
</dbReference>
<feature type="domain" description="Cyclic nucleotide-binding" evidence="3">
    <location>
        <begin position="17"/>
        <end position="137"/>
    </location>
</feature>
<dbReference type="Pfam" id="PF10335">
    <property type="entry name" value="DUF294_C"/>
    <property type="match status" value="1"/>
</dbReference>
<dbReference type="Pfam" id="PF03445">
    <property type="entry name" value="DUF294"/>
    <property type="match status" value="1"/>
</dbReference>
<dbReference type="PROSITE" id="PS51371">
    <property type="entry name" value="CBS"/>
    <property type="match status" value="1"/>
</dbReference>
<evidence type="ECO:0000313" key="5">
    <source>
        <dbReference type="EMBL" id="MFB9066319.1"/>
    </source>
</evidence>
<gene>
    <name evidence="5" type="ORF">ACFFUQ_20060</name>
</gene>
<comment type="caution">
    <text evidence="5">The sequence shown here is derived from an EMBL/GenBank/DDBJ whole genome shotgun (WGS) entry which is preliminary data.</text>
</comment>
<dbReference type="Gene3D" id="3.10.580.10">
    <property type="entry name" value="CBS-domain"/>
    <property type="match status" value="1"/>
</dbReference>
<dbReference type="Gene3D" id="2.60.120.10">
    <property type="entry name" value="Jelly Rolls"/>
    <property type="match status" value="1"/>
</dbReference>
<dbReference type="Pfam" id="PF00027">
    <property type="entry name" value="cNMP_binding"/>
    <property type="match status" value="1"/>
</dbReference>
<dbReference type="InterPro" id="IPR018821">
    <property type="entry name" value="DUF294_put_nucleoTrafse_sb-bd"/>
</dbReference>
<dbReference type="Pfam" id="PF00571">
    <property type="entry name" value="CBS"/>
    <property type="match status" value="2"/>
</dbReference>
<dbReference type="InterPro" id="IPR018490">
    <property type="entry name" value="cNMP-bd_dom_sf"/>
</dbReference>
<protein>
    <submittedName>
        <fullName evidence="5">DUF294 nucleotidyltransferase-like domain-containing protein</fullName>
    </submittedName>
</protein>
<dbReference type="SUPFAM" id="SSF54631">
    <property type="entry name" value="CBS-domain pair"/>
    <property type="match status" value="1"/>
</dbReference>
<evidence type="ECO:0000313" key="6">
    <source>
        <dbReference type="Proteomes" id="UP001589589"/>
    </source>
</evidence>
<keyword evidence="6" id="KW-1185">Reference proteome</keyword>
<feature type="domain" description="CBS" evidence="4">
    <location>
        <begin position="237"/>
        <end position="300"/>
    </location>
</feature>
<evidence type="ECO:0000259" key="4">
    <source>
        <dbReference type="PROSITE" id="PS51371"/>
    </source>
</evidence>
<accession>A0ABV5FS03</accession>
<dbReference type="SUPFAM" id="SSF51206">
    <property type="entry name" value="cAMP-binding domain-like"/>
    <property type="match status" value="1"/>
</dbReference>
<evidence type="ECO:0000256" key="2">
    <source>
        <dbReference type="PROSITE-ProRule" id="PRU00703"/>
    </source>
</evidence>
<keyword evidence="1 2" id="KW-0129">CBS domain</keyword>
<dbReference type="CDD" id="cd05401">
    <property type="entry name" value="NT_GlnE_GlnD_like"/>
    <property type="match status" value="1"/>
</dbReference>
<dbReference type="PANTHER" id="PTHR43080:SF2">
    <property type="entry name" value="CBS DOMAIN-CONTAINING PROTEIN"/>
    <property type="match status" value="1"/>
</dbReference>
<name>A0ABV5FS03_9FLAO</name>
<evidence type="ECO:0000256" key="1">
    <source>
        <dbReference type="ARBA" id="ARBA00023122"/>
    </source>
</evidence>
<dbReference type="Proteomes" id="UP001589589">
    <property type="component" value="Unassembled WGS sequence"/>
</dbReference>
<organism evidence="5 6">
    <name type="scientific">Flavobacterium branchiarum</name>
    <dbReference type="NCBI Taxonomy" id="1114870"/>
    <lineage>
        <taxon>Bacteria</taxon>
        <taxon>Pseudomonadati</taxon>
        <taxon>Bacteroidota</taxon>
        <taxon>Flavobacteriia</taxon>
        <taxon>Flavobacteriales</taxon>
        <taxon>Flavobacteriaceae</taxon>
        <taxon>Flavobacterium</taxon>
    </lineage>
</organism>
<dbReference type="InterPro" id="IPR051257">
    <property type="entry name" value="Diverse_CBS-Domain"/>
</dbReference>
<dbReference type="InterPro" id="IPR005105">
    <property type="entry name" value="GlnD_Uridyltrans_N"/>
</dbReference>
<dbReference type="EMBL" id="JBHMEX010000063">
    <property type="protein sequence ID" value="MFB9066319.1"/>
    <property type="molecule type" value="Genomic_DNA"/>
</dbReference>
<dbReference type="CDD" id="cd00038">
    <property type="entry name" value="CAP_ED"/>
    <property type="match status" value="1"/>
</dbReference>
<proteinExistence type="predicted"/>
<dbReference type="InterPro" id="IPR000644">
    <property type="entry name" value="CBS_dom"/>
</dbReference>
<dbReference type="PANTHER" id="PTHR43080">
    <property type="entry name" value="CBS DOMAIN-CONTAINING PROTEIN CBSX3, MITOCHONDRIAL"/>
    <property type="match status" value="1"/>
</dbReference>
<dbReference type="RefSeq" id="WP_290264511.1">
    <property type="nucleotide sequence ID" value="NZ_JAUFQQ010000003.1"/>
</dbReference>
<evidence type="ECO:0000259" key="3">
    <source>
        <dbReference type="PROSITE" id="PS50042"/>
    </source>
</evidence>
<dbReference type="InterPro" id="IPR014710">
    <property type="entry name" value="RmlC-like_jellyroll"/>
</dbReference>
<dbReference type="SMART" id="SM00116">
    <property type="entry name" value="CBS"/>
    <property type="match status" value="2"/>
</dbReference>
<dbReference type="SMART" id="SM00100">
    <property type="entry name" value="cNMP"/>
    <property type="match status" value="1"/>
</dbReference>